<protein>
    <submittedName>
        <fullName evidence="2">Uncharacterized protein</fullName>
    </submittedName>
</protein>
<dbReference type="PANTHER" id="PTHR35871">
    <property type="entry name" value="EXPRESSED PROTEIN"/>
    <property type="match status" value="1"/>
</dbReference>
<gene>
    <name evidence="2" type="ORF">RSOLAG1IB_12445</name>
</gene>
<feature type="compositionally biased region" description="Pro residues" evidence="1">
    <location>
        <begin position="39"/>
        <end position="58"/>
    </location>
</feature>
<reference evidence="2 3" key="1">
    <citation type="submission" date="2014-11" db="EMBL/GenBank/DDBJ databases">
        <authorList>
            <person name="Wibberg Daniel"/>
        </authorList>
    </citation>
    <scope>NUCLEOTIDE SEQUENCE [LARGE SCALE GENOMIC DNA]</scope>
    <source>
        <strain evidence="2">Rhizoctonia solani AG1-IB 7/3/14</strain>
    </source>
</reference>
<dbReference type="EMBL" id="LN679655">
    <property type="protein sequence ID" value="CEL61394.1"/>
    <property type="molecule type" value="Genomic_DNA"/>
</dbReference>
<evidence type="ECO:0000313" key="3">
    <source>
        <dbReference type="Proteomes" id="UP000059188"/>
    </source>
</evidence>
<name>A0A0B7FWY7_THACB</name>
<organism evidence="2 3">
    <name type="scientific">Thanatephorus cucumeris (strain AG1-IB / isolate 7/3/14)</name>
    <name type="common">Lettuce bottom rot fungus</name>
    <name type="synonym">Rhizoctonia solani</name>
    <dbReference type="NCBI Taxonomy" id="1108050"/>
    <lineage>
        <taxon>Eukaryota</taxon>
        <taxon>Fungi</taxon>
        <taxon>Dikarya</taxon>
        <taxon>Basidiomycota</taxon>
        <taxon>Agaricomycotina</taxon>
        <taxon>Agaricomycetes</taxon>
        <taxon>Cantharellales</taxon>
        <taxon>Ceratobasidiaceae</taxon>
        <taxon>Rhizoctonia</taxon>
        <taxon>Rhizoctonia solani AG-1</taxon>
    </lineage>
</organism>
<accession>A0A0B7FWY7</accession>
<evidence type="ECO:0000313" key="2">
    <source>
        <dbReference type="EMBL" id="CEL61394.1"/>
    </source>
</evidence>
<dbReference type="STRING" id="1108050.A0A0B7FWY7"/>
<dbReference type="AlphaFoldDB" id="A0A0B7FWY7"/>
<feature type="region of interest" description="Disordered" evidence="1">
    <location>
        <begin position="19"/>
        <end position="58"/>
    </location>
</feature>
<dbReference type="Proteomes" id="UP000059188">
    <property type="component" value="Unassembled WGS sequence"/>
</dbReference>
<sequence length="525" mass="60005">MPASKTKLRKKRQIAIARGVYLQIHRKNSPELPENSPSDDPPAEPYQIPPVEPIPEPTPIVAPGPPLIPEPQPIPVTEPGQTGLDTPEKYRPPTMQEARVALEQVSNAIRTSNSRGGYIYHDLNHTTRERFTAIRGCLSNFIRSGGKHFIAESLNAAGAQQKGATYAQSIRRWIRTLITTGNLPYYQHGWWNVPTLGDEDIGNEIKTHLQELGQYAPAEAIVHFFSSETTRTRLGVPKAISLSTARRWMIKYGGFRWSQEPTGQYVDGHERADVVEYRQRTYVPLMKIIERLTTIYNEHGAPDPERPILLFPGEKPIIVWFHDESTFFANDRQIVRWVGPDETPKPLKKGEGITIMVADFVCAQFGWLRGKNGESARVIFRPGVNRDGWFNCNRVIKQLEEAVKIVQETYPEYTHMFVYDNAPSHTKRPEDAVSARSMPKGEVEFFPRHITVKKSDGTTEKVPARRMEPGRLPDGTLQSFYWPDDHEEVERRGWFKGMAQILRERGLDEVAKKKSRVRRFQVRAW</sequence>
<evidence type="ECO:0000256" key="1">
    <source>
        <dbReference type="SAM" id="MobiDB-lite"/>
    </source>
</evidence>
<keyword evidence="3" id="KW-1185">Reference proteome</keyword>
<dbReference type="PANTHER" id="PTHR35871:SF1">
    <property type="entry name" value="CXC1-LIKE CYSTEINE CLUSTER ASSOCIATED WITH KDZ TRANSPOSASES DOMAIN-CONTAINING PROTEIN"/>
    <property type="match status" value="1"/>
</dbReference>
<proteinExistence type="predicted"/>
<dbReference type="OrthoDB" id="10039611at2759"/>